<dbReference type="EMBL" id="FZOC01000006">
    <property type="protein sequence ID" value="SNS11293.1"/>
    <property type="molecule type" value="Genomic_DNA"/>
</dbReference>
<dbReference type="RefSeq" id="WP_089274995.1">
    <property type="nucleotide sequence ID" value="NZ_FZOC01000006.1"/>
</dbReference>
<dbReference type="OrthoDB" id="467573at2"/>
<keyword evidence="1" id="KW-0808">Transferase</keyword>
<proteinExistence type="predicted"/>
<accession>A0A239BVW0</accession>
<dbReference type="SUPFAM" id="SSF53328">
    <property type="entry name" value="Formyltransferase"/>
    <property type="match status" value="1"/>
</dbReference>
<name>A0A239BVW0_9BACT</name>
<sequence>MALNGVIFLAADTARSRAYAQAMEQAGLLPAHALLLRAPADAPAAMAGSAAAPLPPAKACGLRFDPAEPVAQTLARAGVSATPVASLDMNGPEVAAALRARPESLAIFSGPGGAILRDGVLGLGKSFLHVHGGWLPDYKGSTTNYYSLLERDECGASAILMTGDIDCGPILARRRFSRPADPSGLDYVLDPLFRARVLLDALERIAQAGGPGVDHREADNTGGRTFYVMHPVLRHLAILGGGLKPCA</sequence>
<evidence type="ECO:0000313" key="1">
    <source>
        <dbReference type="EMBL" id="SNS11293.1"/>
    </source>
</evidence>
<gene>
    <name evidence="1" type="ORF">SAMN04488503_2795</name>
</gene>
<dbReference type="Proteomes" id="UP000198324">
    <property type="component" value="Unassembled WGS sequence"/>
</dbReference>
<protein>
    <submittedName>
        <fullName evidence="1">Methionyl-tRNA formyltransferase</fullName>
    </submittedName>
</protein>
<dbReference type="Gene3D" id="3.40.50.170">
    <property type="entry name" value="Formyl transferase, N-terminal domain"/>
    <property type="match status" value="1"/>
</dbReference>
<dbReference type="InterPro" id="IPR036477">
    <property type="entry name" value="Formyl_transf_N_sf"/>
</dbReference>
<reference evidence="1 2" key="1">
    <citation type="submission" date="2017-06" db="EMBL/GenBank/DDBJ databases">
        <authorList>
            <person name="Kim H.J."/>
            <person name="Triplett B.A."/>
        </authorList>
    </citation>
    <scope>NUCLEOTIDE SEQUENCE [LARGE SCALE GENOMIC DNA]</scope>
    <source>
        <strain evidence="1 2">DSM 13116</strain>
    </source>
</reference>
<keyword evidence="2" id="KW-1185">Reference proteome</keyword>
<organism evidence="1 2">
    <name type="scientific">Humidesulfovibrio mexicanus</name>
    <dbReference type="NCBI Taxonomy" id="147047"/>
    <lineage>
        <taxon>Bacteria</taxon>
        <taxon>Pseudomonadati</taxon>
        <taxon>Thermodesulfobacteriota</taxon>
        <taxon>Desulfovibrionia</taxon>
        <taxon>Desulfovibrionales</taxon>
        <taxon>Desulfovibrionaceae</taxon>
        <taxon>Humidesulfovibrio</taxon>
    </lineage>
</organism>
<dbReference type="GO" id="GO:0016740">
    <property type="term" value="F:transferase activity"/>
    <property type="evidence" value="ECO:0007669"/>
    <property type="project" value="UniProtKB-KW"/>
</dbReference>
<dbReference type="AlphaFoldDB" id="A0A239BVW0"/>
<evidence type="ECO:0000313" key="2">
    <source>
        <dbReference type="Proteomes" id="UP000198324"/>
    </source>
</evidence>